<dbReference type="RefSeq" id="XP_025421537.1">
    <property type="nucleotide sequence ID" value="XM_025565752.1"/>
</dbReference>
<protein>
    <submittedName>
        <fullName evidence="3">52 kDa repressor of the inhibitor of the protein kinase-like</fullName>
    </submittedName>
</protein>
<evidence type="ECO:0000313" key="2">
    <source>
        <dbReference type="Proteomes" id="UP000694846"/>
    </source>
</evidence>
<dbReference type="SUPFAM" id="SSF53098">
    <property type="entry name" value="Ribonuclease H-like"/>
    <property type="match status" value="1"/>
</dbReference>
<evidence type="ECO:0000313" key="3">
    <source>
        <dbReference type="RefSeq" id="XP_025421537.1"/>
    </source>
</evidence>
<name>A0A8B8GFY5_9HEMI</name>
<reference evidence="3" key="1">
    <citation type="submission" date="2025-08" db="UniProtKB">
        <authorList>
            <consortium name="RefSeq"/>
        </authorList>
    </citation>
    <scope>IDENTIFICATION</scope>
    <source>
        <tissue evidence="3">Whole body</tissue>
    </source>
</reference>
<dbReference type="Proteomes" id="UP000694846">
    <property type="component" value="Unplaced"/>
</dbReference>
<sequence length="442" mass="50790">MTQVEENRKRLRPIIECILLCGREELALRGHKDLGSISVDEDALRQGNFRAILKYRAKGDDFLRSIFEGPGKRNKYTSPTIQNDTIESCNTILLRKIAKKVNESKCFSVLADETTDISTKEQLAICVRYVSLSKCGIDCSYLHGQGYDGASNMSGQFRGVQSIVRLKYPKAVYVHCSAHSLNLAVSTASGIRPIRNCLGIIEKAYQFFNTPKRKSILLREIKNSDHEPSVKQLKRLCATRWVQRYDAVNDCSELYPFVLKALDTISDWKDPADVSMLKHYMEDTEFLISFYIVKLQKVQIDLKKTITIVENVVITLKTIRDNYKTEFSQIYINVKMAADNVGIELKKKRVISKQTLKDNPNLLDCSIEHYYCVTVFLPYVDYYLMQLTERFINHKAIFEGFNCIFQSKSLMVEMEDIVAFQKLVEFYSSTIDQHSSIAELKM</sequence>
<proteinExistence type="predicted"/>
<dbReference type="InterPro" id="IPR025398">
    <property type="entry name" value="DUF4371"/>
</dbReference>
<accession>A0A8B8GFY5</accession>
<dbReference type="OrthoDB" id="6598138at2759"/>
<evidence type="ECO:0000259" key="1">
    <source>
        <dbReference type="Pfam" id="PF14291"/>
    </source>
</evidence>
<dbReference type="InterPro" id="IPR012337">
    <property type="entry name" value="RNaseH-like_sf"/>
</dbReference>
<dbReference type="InterPro" id="IPR052958">
    <property type="entry name" value="IFN-induced_PKR_regulator"/>
</dbReference>
<dbReference type="GeneID" id="112691488"/>
<organism evidence="2 3">
    <name type="scientific">Sipha flava</name>
    <name type="common">yellow sugarcane aphid</name>
    <dbReference type="NCBI Taxonomy" id="143950"/>
    <lineage>
        <taxon>Eukaryota</taxon>
        <taxon>Metazoa</taxon>
        <taxon>Ecdysozoa</taxon>
        <taxon>Arthropoda</taxon>
        <taxon>Hexapoda</taxon>
        <taxon>Insecta</taxon>
        <taxon>Pterygota</taxon>
        <taxon>Neoptera</taxon>
        <taxon>Paraneoptera</taxon>
        <taxon>Hemiptera</taxon>
        <taxon>Sternorrhyncha</taxon>
        <taxon>Aphidomorpha</taxon>
        <taxon>Aphidoidea</taxon>
        <taxon>Aphididae</taxon>
        <taxon>Sipha</taxon>
    </lineage>
</organism>
<dbReference type="PANTHER" id="PTHR46289">
    <property type="entry name" value="52 KDA REPRESSOR OF THE INHIBITOR OF THE PROTEIN KINASE-LIKE PROTEIN-RELATED"/>
    <property type="match status" value="1"/>
</dbReference>
<feature type="domain" description="DUF4371" evidence="1">
    <location>
        <begin position="26"/>
        <end position="130"/>
    </location>
</feature>
<dbReference type="PANTHER" id="PTHR46289:SF14">
    <property type="entry name" value="DUF4371 DOMAIN-CONTAINING PROTEIN"/>
    <property type="match status" value="1"/>
</dbReference>
<keyword evidence="2" id="KW-1185">Reference proteome</keyword>
<dbReference type="AlphaFoldDB" id="A0A8B8GFY5"/>
<dbReference type="Pfam" id="PF14291">
    <property type="entry name" value="DUF4371"/>
    <property type="match status" value="1"/>
</dbReference>
<gene>
    <name evidence="3" type="primary">LOC112691488</name>
</gene>